<organism evidence="5 6">
    <name type="scientific">Microbulbifer variabilis</name>
    <dbReference type="NCBI Taxonomy" id="266805"/>
    <lineage>
        <taxon>Bacteria</taxon>
        <taxon>Pseudomonadati</taxon>
        <taxon>Pseudomonadota</taxon>
        <taxon>Gammaproteobacteria</taxon>
        <taxon>Cellvibrionales</taxon>
        <taxon>Microbulbiferaceae</taxon>
        <taxon>Microbulbifer</taxon>
    </lineage>
</organism>
<reference evidence="5" key="1">
    <citation type="submission" date="2022-02" db="EMBL/GenBank/DDBJ databases">
        <title>Coral-associated bacteria.</title>
        <authorList>
            <person name="Tang K."/>
            <person name="Wang X."/>
        </authorList>
    </citation>
    <scope>NUCLEOTIDE SEQUENCE</scope>
    <source>
        <strain evidence="5">SCSIO 43006</strain>
    </source>
</reference>
<dbReference type="InterPro" id="IPR020449">
    <property type="entry name" value="Tscrpt_reg_AraC-type_HTH"/>
</dbReference>
<dbReference type="InterPro" id="IPR018060">
    <property type="entry name" value="HTH_AraC"/>
</dbReference>
<dbReference type="PROSITE" id="PS00041">
    <property type="entry name" value="HTH_ARAC_FAMILY_1"/>
    <property type="match status" value="1"/>
</dbReference>
<protein>
    <submittedName>
        <fullName evidence="5">AraC family transcriptional regulator</fullName>
    </submittedName>
</protein>
<dbReference type="SMART" id="SM00342">
    <property type="entry name" value="HTH_ARAC"/>
    <property type="match status" value="1"/>
</dbReference>
<dbReference type="EMBL" id="CP092418">
    <property type="protein sequence ID" value="USD21685.1"/>
    <property type="molecule type" value="Genomic_DNA"/>
</dbReference>
<dbReference type="Proteomes" id="UP001055658">
    <property type="component" value="Chromosome"/>
</dbReference>
<evidence type="ECO:0000256" key="3">
    <source>
        <dbReference type="ARBA" id="ARBA00023163"/>
    </source>
</evidence>
<dbReference type="Pfam" id="PF12833">
    <property type="entry name" value="HTH_18"/>
    <property type="match status" value="1"/>
</dbReference>
<proteinExistence type="predicted"/>
<dbReference type="RefSeq" id="WP_252084089.1">
    <property type="nucleotide sequence ID" value="NZ_CP092418.1"/>
</dbReference>
<dbReference type="SUPFAM" id="SSF55136">
    <property type="entry name" value="Probable bacterial effector-binding domain"/>
    <property type="match status" value="1"/>
</dbReference>
<dbReference type="Pfam" id="PF06445">
    <property type="entry name" value="GyrI-like"/>
    <property type="match status" value="1"/>
</dbReference>
<dbReference type="Gene3D" id="3.20.80.10">
    <property type="entry name" value="Regulatory factor, effector binding domain"/>
    <property type="match status" value="1"/>
</dbReference>
<dbReference type="InterPro" id="IPR009057">
    <property type="entry name" value="Homeodomain-like_sf"/>
</dbReference>
<dbReference type="InterPro" id="IPR011256">
    <property type="entry name" value="Reg_factor_effector_dom_sf"/>
</dbReference>
<name>A0ABY4VBM1_9GAMM</name>
<dbReference type="PRINTS" id="PR00032">
    <property type="entry name" value="HTHARAC"/>
</dbReference>
<evidence type="ECO:0000313" key="5">
    <source>
        <dbReference type="EMBL" id="USD21685.1"/>
    </source>
</evidence>
<dbReference type="PANTHER" id="PTHR40055:SF1">
    <property type="entry name" value="TRANSCRIPTIONAL REGULATOR YGIV-RELATED"/>
    <property type="match status" value="1"/>
</dbReference>
<dbReference type="InterPro" id="IPR050908">
    <property type="entry name" value="SmbC-like"/>
</dbReference>
<sequence length="294" mass="34384">MKKLDKNRTKVTQAAQLIEENLHRNLKVTDIANHVHLSPFHFQRLFFAYMGEPVNRYIAVRRLETAALELTNTPNVNLLQLALNCGFQTHSAFSRAFKKQFGISPSAFRNSPEAAETGVQQGRPYLINQPPRQVIEPVEIVTLRPFYFRFQQSRGTYEGQFFHKSDLDIGAYFLALLKEIVPPDQFLMSCFPNTPQMLNDDTVTVWYGGAYSERPNNNKSYNWHMFDAGTWAVFEHWGDYKFLYQTWNQIYRNWLAQTAYRLRDEFPFEAYSGTPNYIDPAKQLTRIYIPLRKA</sequence>
<keyword evidence="2" id="KW-0238">DNA-binding</keyword>
<evidence type="ECO:0000313" key="6">
    <source>
        <dbReference type="Proteomes" id="UP001055658"/>
    </source>
</evidence>
<dbReference type="InterPro" id="IPR010499">
    <property type="entry name" value="AraC_E-bd"/>
</dbReference>
<dbReference type="SMART" id="SM00871">
    <property type="entry name" value="AraC_E_bind"/>
    <property type="match status" value="1"/>
</dbReference>
<evidence type="ECO:0000259" key="4">
    <source>
        <dbReference type="PROSITE" id="PS01124"/>
    </source>
</evidence>
<dbReference type="PANTHER" id="PTHR40055">
    <property type="entry name" value="TRANSCRIPTIONAL REGULATOR YGIV-RELATED"/>
    <property type="match status" value="1"/>
</dbReference>
<dbReference type="InterPro" id="IPR029442">
    <property type="entry name" value="GyrI-like"/>
</dbReference>
<gene>
    <name evidence="5" type="ORF">MJO52_00660</name>
</gene>
<evidence type="ECO:0000256" key="1">
    <source>
        <dbReference type="ARBA" id="ARBA00023015"/>
    </source>
</evidence>
<dbReference type="PROSITE" id="PS01124">
    <property type="entry name" value="HTH_ARAC_FAMILY_2"/>
    <property type="match status" value="1"/>
</dbReference>
<evidence type="ECO:0000256" key="2">
    <source>
        <dbReference type="ARBA" id="ARBA00023125"/>
    </source>
</evidence>
<accession>A0ABY4VBM1</accession>
<dbReference type="Gene3D" id="1.10.10.60">
    <property type="entry name" value="Homeodomain-like"/>
    <property type="match status" value="2"/>
</dbReference>
<keyword evidence="1" id="KW-0805">Transcription regulation</keyword>
<dbReference type="SUPFAM" id="SSF46689">
    <property type="entry name" value="Homeodomain-like"/>
    <property type="match status" value="2"/>
</dbReference>
<keyword evidence="6" id="KW-1185">Reference proteome</keyword>
<feature type="domain" description="HTH araC/xylS-type" evidence="4">
    <location>
        <begin position="12"/>
        <end position="111"/>
    </location>
</feature>
<dbReference type="InterPro" id="IPR018062">
    <property type="entry name" value="HTH_AraC-typ_CS"/>
</dbReference>
<keyword evidence="3" id="KW-0804">Transcription</keyword>